<sequence length="122" mass="13281">MPTLMHELASTSPPNPLQPLRCLHSRTALKICLCGSAPISSFTHPHASAPVPLNMLTLLLRPQDILQTPPPHLCAPTLSSPPLTILMLIYASRYPSNACTSSMHRRLAFSTAYHLHASILDP</sequence>
<dbReference type="EMBL" id="AVOT02022052">
    <property type="protein sequence ID" value="MBW0511210.1"/>
    <property type="molecule type" value="Genomic_DNA"/>
</dbReference>
<name>A0A9Q3HRB8_9BASI</name>
<proteinExistence type="predicted"/>
<evidence type="ECO:0000313" key="1">
    <source>
        <dbReference type="EMBL" id="MBW0511210.1"/>
    </source>
</evidence>
<keyword evidence="2" id="KW-1185">Reference proteome</keyword>
<comment type="caution">
    <text evidence="1">The sequence shown here is derived from an EMBL/GenBank/DDBJ whole genome shotgun (WGS) entry which is preliminary data.</text>
</comment>
<gene>
    <name evidence="1" type="ORF">O181_050925</name>
</gene>
<dbReference type="AlphaFoldDB" id="A0A9Q3HRB8"/>
<protein>
    <submittedName>
        <fullName evidence="1">Uncharacterized protein</fullName>
    </submittedName>
</protein>
<evidence type="ECO:0000313" key="2">
    <source>
        <dbReference type="Proteomes" id="UP000765509"/>
    </source>
</evidence>
<dbReference type="Proteomes" id="UP000765509">
    <property type="component" value="Unassembled WGS sequence"/>
</dbReference>
<reference evidence="1" key="1">
    <citation type="submission" date="2021-03" db="EMBL/GenBank/DDBJ databases">
        <title>Draft genome sequence of rust myrtle Austropuccinia psidii MF-1, a brazilian biotype.</title>
        <authorList>
            <person name="Quecine M.C."/>
            <person name="Pachon D.M.R."/>
            <person name="Bonatelli M.L."/>
            <person name="Correr F.H."/>
            <person name="Franceschini L.M."/>
            <person name="Leite T.F."/>
            <person name="Margarido G.R.A."/>
            <person name="Almeida C.A."/>
            <person name="Ferrarezi J.A."/>
            <person name="Labate C.A."/>
        </authorList>
    </citation>
    <scope>NUCLEOTIDE SEQUENCE</scope>
    <source>
        <strain evidence="1">MF-1</strain>
    </source>
</reference>
<organism evidence="1 2">
    <name type="scientific">Austropuccinia psidii MF-1</name>
    <dbReference type="NCBI Taxonomy" id="1389203"/>
    <lineage>
        <taxon>Eukaryota</taxon>
        <taxon>Fungi</taxon>
        <taxon>Dikarya</taxon>
        <taxon>Basidiomycota</taxon>
        <taxon>Pucciniomycotina</taxon>
        <taxon>Pucciniomycetes</taxon>
        <taxon>Pucciniales</taxon>
        <taxon>Sphaerophragmiaceae</taxon>
        <taxon>Austropuccinia</taxon>
    </lineage>
</organism>
<accession>A0A9Q3HRB8</accession>